<feature type="domain" description="NADP-dependent oxidoreductase" evidence="3">
    <location>
        <begin position="355"/>
        <end position="430"/>
    </location>
</feature>
<feature type="domain" description="NADP-dependent oxidoreductase" evidence="3">
    <location>
        <begin position="441"/>
        <end position="603"/>
    </location>
</feature>
<dbReference type="SUPFAM" id="SSF51430">
    <property type="entry name" value="NAD(P)-linked oxidoreductase"/>
    <property type="match status" value="2"/>
</dbReference>
<protein>
    <recommendedName>
        <fullName evidence="3">NADP-dependent oxidoreductase domain-containing protein</fullName>
    </recommendedName>
</protein>
<dbReference type="InterPro" id="IPR023210">
    <property type="entry name" value="NADP_OxRdtase_dom"/>
</dbReference>
<dbReference type="PANTHER" id="PTHR43625">
    <property type="entry name" value="AFLATOXIN B1 ALDEHYDE REDUCTASE"/>
    <property type="match status" value="1"/>
</dbReference>
<evidence type="ECO:0000259" key="3">
    <source>
        <dbReference type="Pfam" id="PF00248"/>
    </source>
</evidence>
<evidence type="ECO:0000313" key="4">
    <source>
        <dbReference type="EMBL" id="KAG5626359.1"/>
    </source>
</evidence>
<evidence type="ECO:0000256" key="2">
    <source>
        <dbReference type="ARBA" id="ARBA00023002"/>
    </source>
</evidence>
<keyword evidence="5" id="KW-1185">Reference proteome</keyword>
<dbReference type="GO" id="GO:0005737">
    <property type="term" value="C:cytoplasm"/>
    <property type="evidence" value="ECO:0007669"/>
    <property type="project" value="TreeGrafter"/>
</dbReference>
<dbReference type="Pfam" id="PF00248">
    <property type="entry name" value="Aldo_ket_red"/>
    <property type="match status" value="3"/>
</dbReference>
<organism evidence="4 5">
    <name type="scientific">Solanum commersonii</name>
    <name type="common">Commerson's wild potato</name>
    <name type="synonym">Commerson's nightshade</name>
    <dbReference type="NCBI Taxonomy" id="4109"/>
    <lineage>
        <taxon>Eukaryota</taxon>
        <taxon>Viridiplantae</taxon>
        <taxon>Streptophyta</taxon>
        <taxon>Embryophyta</taxon>
        <taxon>Tracheophyta</taxon>
        <taxon>Spermatophyta</taxon>
        <taxon>Magnoliopsida</taxon>
        <taxon>eudicotyledons</taxon>
        <taxon>Gunneridae</taxon>
        <taxon>Pentapetalae</taxon>
        <taxon>asterids</taxon>
        <taxon>lamiids</taxon>
        <taxon>Solanales</taxon>
        <taxon>Solanaceae</taxon>
        <taxon>Solanoideae</taxon>
        <taxon>Solaneae</taxon>
        <taxon>Solanum</taxon>
    </lineage>
</organism>
<gene>
    <name evidence="4" type="ORF">H5410_011577</name>
</gene>
<dbReference type="AlphaFoldDB" id="A0A9J6AQI4"/>
<dbReference type="PANTHER" id="PTHR43625:SF81">
    <property type="entry name" value="OS01G0618100 PROTEIN"/>
    <property type="match status" value="1"/>
</dbReference>
<dbReference type="InterPro" id="IPR050791">
    <property type="entry name" value="Aldo-Keto_reductase"/>
</dbReference>
<dbReference type="Proteomes" id="UP000824120">
    <property type="component" value="Chromosome 2"/>
</dbReference>
<evidence type="ECO:0000256" key="1">
    <source>
        <dbReference type="ARBA" id="ARBA00022857"/>
    </source>
</evidence>
<dbReference type="OrthoDB" id="37537at2759"/>
<evidence type="ECO:0000313" key="5">
    <source>
        <dbReference type="Proteomes" id="UP000824120"/>
    </source>
</evidence>
<keyword evidence="1" id="KW-0521">NADP</keyword>
<dbReference type="CDD" id="cd19145">
    <property type="entry name" value="AKR_AKR13D1"/>
    <property type="match status" value="1"/>
</dbReference>
<dbReference type="GO" id="GO:0016491">
    <property type="term" value="F:oxidoreductase activity"/>
    <property type="evidence" value="ECO:0007669"/>
    <property type="project" value="UniProtKB-KW"/>
</dbReference>
<accession>A0A9J6AQI4</accession>
<proteinExistence type="predicted"/>
<dbReference type="InterPro" id="IPR036812">
    <property type="entry name" value="NAD(P)_OxRdtase_dom_sf"/>
</dbReference>
<dbReference type="EMBL" id="JACXVP010000002">
    <property type="protein sequence ID" value="KAG5626359.1"/>
    <property type="molecule type" value="Genomic_DNA"/>
</dbReference>
<feature type="domain" description="NADP-dependent oxidoreductase" evidence="3">
    <location>
        <begin position="23"/>
        <end position="312"/>
    </location>
</feature>
<keyword evidence="2" id="KW-0560">Oxidoreductase</keyword>
<comment type="caution">
    <text evidence="4">The sequence shown here is derived from an EMBL/GenBank/DDBJ whole genome shotgun (WGS) entry which is preliminary data.</text>
</comment>
<dbReference type="Gene3D" id="3.20.20.100">
    <property type="entry name" value="NADP-dependent oxidoreductase domain"/>
    <property type="match status" value="3"/>
</dbReference>
<sequence>MADAVELEMPRVKLGSQGLEVSKLGFGCMGLTGPYSSPVPEEEGIAIIKEAFSKGVTFFDSSDIYGTDHANEYLIGKALKQLPRENVQLATKFGIYKIEPTKIIVKGTPEYVRSCCEASLKCLQVDYIDLYYVHRIDTTVPIEETMGELKKLVEEGKIKYVGLSEAHPETIRRAHAVHPITAVQQEYSLWTRDVEDDIIPVCRELGIGIVPYSPVGRGLFAGKAVIESLPANSFLTTQPRFTGENFEKNKSIYFRMEGIAKKHGCSPAQLAISWVLHQGDDIVPIPGIKNLHDNIGSVRVKLREEDIKELSDAVPASEVAGQRIGGSFITHHITMADAVEMPRVKLGSQGLEVSKLGFGCMGLTGVYNSPVPEAEGIAIINEAFGKGVTFFDTSDVYGMDHANEYLVGKALKQLPREIIQLATKFGIYKIEPTKITVKGTPEYMGELKKLAEEGKIKYIGLSEAHPETIKRAHAVHPITAVQQEYSLWTRDIEDDIIPVCRELGIGIVPYSPVGRGLLLGFKRCEWKMKTTTHPRFTGENFEKNKSIYFRMEGIAKKHGCSPAQLAISWVLHQGYDIVPIPGTTKINNLHDNIGSVRVKLTEKKT</sequence>
<reference evidence="4 5" key="1">
    <citation type="submission" date="2020-09" db="EMBL/GenBank/DDBJ databases">
        <title>De no assembly of potato wild relative species, Solanum commersonii.</title>
        <authorList>
            <person name="Cho K."/>
        </authorList>
    </citation>
    <scope>NUCLEOTIDE SEQUENCE [LARGE SCALE GENOMIC DNA]</scope>
    <source>
        <strain evidence="4">LZ3.2</strain>
        <tissue evidence="4">Leaf</tissue>
    </source>
</reference>
<name>A0A9J6AQI4_SOLCO</name>